<reference evidence="16" key="1">
    <citation type="submission" date="2021-01" db="EMBL/GenBank/DDBJ databases">
        <authorList>
            <person name="Lovell J.T."/>
            <person name="Bentley N."/>
            <person name="Bhattarai G."/>
            <person name="Jenkins J.W."/>
            <person name="Sreedasyam A."/>
            <person name="Alarcon Y."/>
            <person name="Bock C."/>
            <person name="Boston L."/>
            <person name="Carlson J."/>
            <person name="Cervantes K."/>
            <person name="Clermont K."/>
            <person name="Krom N."/>
            <person name="Kubenka K."/>
            <person name="Mamidi S."/>
            <person name="Mattison C."/>
            <person name="Monteros M."/>
            <person name="Pisani C."/>
            <person name="Plott C."/>
            <person name="Rajasekar S."/>
            <person name="Rhein H.S."/>
            <person name="Rohla C."/>
            <person name="Song M."/>
            <person name="Hilaire R.S."/>
            <person name="Shu S."/>
            <person name="Wells L."/>
            <person name="Wang X."/>
            <person name="Webber J."/>
            <person name="Heerema R.J."/>
            <person name="Klein P."/>
            <person name="Conner P."/>
            <person name="Grauke L."/>
            <person name="Grimwood J."/>
            <person name="Schmutz J."/>
            <person name="Randall J.J."/>
        </authorList>
    </citation>
    <scope>NUCLEOTIDE SEQUENCE</scope>
    <source>
        <tissue evidence="16">Leaf</tissue>
    </source>
</reference>
<evidence type="ECO:0008006" key="18">
    <source>
        <dbReference type="Google" id="ProtNLM"/>
    </source>
</evidence>
<feature type="compositionally biased region" description="Basic residues" evidence="11">
    <location>
        <begin position="552"/>
        <end position="566"/>
    </location>
</feature>
<dbReference type="PANTHER" id="PTHR22884">
    <property type="entry name" value="SET DOMAIN PROTEINS"/>
    <property type="match status" value="1"/>
</dbReference>
<evidence type="ECO:0000259" key="13">
    <source>
        <dbReference type="PROSITE" id="PS50868"/>
    </source>
</evidence>
<gene>
    <name evidence="16" type="ORF">I3842_15G030000</name>
</gene>
<dbReference type="GO" id="GO:0005694">
    <property type="term" value="C:chromosome"/>
    <property type="evidence" value="ECO:0007669"/>
    <property type="project" value="UniProtKB-SubCell"/>
</dbReference>
<dbReference type="SMART" id="SM00317">
    <property type="entry name" value="SET"/>
    <property type="match status" value="1"/>
</dbReference>
<dbReference type="InterPro" id="IPR003616">
    <property type="entry name" value="Post-SET_dom"/>
</dbReference>
<feature type="region of interest" description="Disordered" evidence="11">
    <location>
        <begin position="731"/>
        <end position="762"/>
    </location>
</feature>
<feature type="compositionally biased region" description="Low complexity" evidence="11">
    <location>
        <begin position="1450"/>
        <end position="1473"/>
    </location>
</feature>
<feature type="domain" description="SET" evidence="12">
    <location>
        <begin position="1127"/>
        <end position="1244"/>
    </location>
</feature>
<feature type="domain" description="CW-type" evidence="14">
    <location>
        <begin position="961"/>
        <end position="1015"/>
    </location>
</feature>
<dbReference type="PROSITE" id="PS51050">
    <property type="entry name" value="ZF_CW"/>
    <property type="match status" value="1"/>
</dbReference>
<dbReference type="FunFam" id="2.170.270.10:FF:000035">
    <property type="entry name" value="Histone-lysine N-methyltransferase"/>
    <property type="match status" value="1"/>
</dbReference>
<feature type="domain" description="Post-SET" evidence="13">
    <location>
        <begin position="1252"/>
        <end position="1268"/>
    </location>
</feature>
<feature type="compositionally biased region" description="Basic and acidic residues" evidence="11">
    <location>
        <begin position="877"/>
        <end position="886"/>
    </location>
</feature>
<feature type="region of interest" description="Disordered" evidence="11">
    <location>
        <begin position="866"/>
        <end position="903"/>
    </location>
</feature>
<keyword evidence="4" id="KW-0489">Methyltransferase</keyword>
<evidence type="ECO:0000313" key="17">
    <source>
        <dbReference type="Proteomes" id="UP000811246"/>
    </source>
</evidence>
<evidence type="ECO:0000256" key="5">
    <source>
        <dbReference type="ARBA" id="ARBA00022679"/>
    </source>
</evidence>
<dbReference type="InterPro" id="IPR006560">
    <property type="entry name" value="AWS_dom"/>
</dbReference>
<protein>
    <recommendedName>
        <fullName evidence="18">Histone-lysine N-methyltransferase ASHH2</fullName>
    </recommendedName>
</protein>
<keyword evidence="7" id="KW-0479">Metal-binding</keyword>
<evidence type="ECO:0000259" key="14">
    <source>
        <dbReference type="PROSITE" id="PS51050"/>
    </source>
</evidence>
<evidence type="ECO:0000259" key="15">
    <source>
        <dbReference type="PROSITE" id="PS51215"/>
    </source>
</evidence>
<evidence type="ECO:0000256" key="10">
    <source>
        <dbReference type="ARBA" id="ARBA00023242"/>
    </source>
</evidence>
<dbReference type="GO" id="GO:0032259">
    <property type="term" value="P:methylation"/>
    <property type="evidence" value="ECO:0007669"/>
    <property type="project" value="UniProtKB-KW"/>
</dbReference>
<keyword evidence="10" id="KW-0539">Nucleus</keyword>
<dbReference type="Pfam" id="PF07496">
    <property type="entry name" value="zf-CW"/>
    <property type="match status" value="1"/>
</dbReference>
<accession>A0A922A9Y5</accession>
<dbReference type="PROSITE" id="PS50868">
    <property type="entry name" value="POST_SET"/>
    <property type="match status" value="1"/>
</dbReference>
<evidence type="ECO:0000256" key="6">
    <source>
        <dbReference type="ARBA" id="ARBA00022691"/>
    </source>
</evidence>
<feature type="region of interest" description="Disordered" evidence="11">
    <location>
        <begin position="1376"/>
        <end position="1411"/>
    </location>
</feature>
<evidence type="ECO:0000256" key="1">
    <source>
        <dbReference type="ARBA" id="ARBA00004123"/>
    </source>
</evidence>
<feature type="region of interest" description="Disordered" evidence="11">
    <location>
        <begin position="464"/>
        <end position="494"/>
    </location>
</feature>
<keyword evidence="3" id="KW-0158">Chromosome</keyword>
<evidence type="ECO:0000256" key="2">
    <source>
        <dbReference type="ARBA" id="ARBA00004286"/>
    </source>
</evidence>
<evidence type="ECO:0000256" key="11">
    <source>
        <dbReference type="SAM" id="MobiDB-lite"/>
    </source>
</evidence>
<evidence type="ECO:0000256" key="7">
    <source>
        <dbReference type="ARBA" id="ARBA00022723"/>
    </source>
</evidence>
<keyword evidence="5" id="KW-0808">Transferase</keyword>
<feature type="region of interest" description="Disordered" evidence="11">
    <location>
        <begin position="1917"/>
        <end position="1959"/>
    </location>
</feature>
<dbReference type="GO" id="GO:0008270">
    <property type="term" value="F:zinc ion binding"/>
    <property type="evidence" value="ECO:0007669"/>
    <property type="project" value="UniProtKB-KW"/>
</dbReference>
<feature type="region of interest" description="Disordered" evidence="11">
    <location>
        <begin position="552"/>
        <end position="583"/>
    </location>
</feature>
<feature type="compositionally biased region" description="Basic and acidic residues" evidence="11">
    <location>
        <begin position="1435"/>
        <end position="1447"/>
    </location>
</feature>
<dbReference type="SMART" id="SM00508">
    <property type="entry name" value="PostSET"/>
    <property type="match status" value="1"/>
</dbReference>
<keyword evidence="6" id="KW-0949">S-adenosyl-L-methionine</keyword>
<dbReference type="Pfam" id="PF00856">
    <property type="entry name" value="SET"/>
    <property type="match status" value="1"/>
</dbReference>
<evidence type="ECO:0000256" key="9">
    <source>
        <dbReference type="ARBA" id="ARBA00022833"/>
    </source>
</evidence>
<dbReference type="SMART" id="SM00570">
    <property type="entry name" value="AWS"/>
    <property type="match status" value="1"/>
</dbReference>
<feature type="domain" description="AWS" evidence="15">
    <location>
        <begin position="1075"/>
        <end position="1125"/>
    </location>
</feature>
<feature type="region of interest" description="Disordered" evidence="11">
    <location>
        <begin position="1823"/>
        <end position="1843"/>
    </location>
</feature>
<feature type="compositionally biased region" description="Low complexity" evidence="11">
    <location>
        <begin position="567"/>
        <end position="578"/>
    </location>
</feature>
<dbReference type="InterPro" id="IPR011124">
    <property type="entry name" value="Znf_CW"/>
</dbReference>
<dbReference type="PROSITE" id="PS50280">
    <property type="entry name" value="SET"/>
    <property type="match status" value="1"/>
</dbReference>
<feature type="region of interest" description="Disordered" evidence="11">
    <location>
        <begin position="1744"/>
        <end position="1770"/>
    </location>
</feature>
<dbReference type="InterPro" id="IPR001214">
    <property type="entry name" value="SET_dom"/>
</dbReference>
<feature type="region of interest" description="Disordered" evidence="11">
    <location>
        <begin position="1430"/>
        <end position="1474"/>
    </location>
</feature>
<evidence type="ECO:0000313" key="16">
    <source>
        <dbReference type="EMBL" id="KAG6674193.1"/>
    </source>
</evidence>
<dbReference type="GO" id="GO:0005634">
    <property type="term" value="C:nucleus"/>
    <property type="evidence" value="ECO:0007669"/>
    <property type="project" value="UniProtKB-SubCell"/>
</dbReference>
<dbReference type="Pfam" id="PF17907">
    <property type="entry name" value="AWS"/>
    <property type="match status" value="1"/>
</dbReference>
<feature type="compositionally biased region" description="Basic residues" evidence="11">
    <location>
        <begin position="740"/>
        <end position="751"/>
    </location>
</feature>
<dbReference type="InterPro" id="IPR044437">
    <property type="entry name" value="SETD2/Set2_SET"/>
</dbReference>
<dbReference type="CDD" id="cd19172">
    <property type="entry name" value="SET_SETD2"/>
    <property type="match status" value="1"/>
</dbReference>
<evidence type="ECO:0000259" key="12">
    <source>
        <dbReference type="PROSITE" id="PS50280"/>
    </source>
</evidence>
<name>A0A922A9Y5_CARIL</name>
<keyword evidence="9" id="KW-0862">Zinc</keyword>
<dbReference type="PROSITE" id="PS51215">
    <property type="entry name" value="AWS"/>
    <property type="match status" value="1"/>
</dbReference>
<feature type="compositionally biased region" description="Basic residues" evidence="11">
    <location>
        <begin position="480"/>
        <end position="492"/>
    </location>
</feature>
<dbReference type="Proteomes" id="UP000811246">
    <property type="component" value="Chromosome 15"/>
</dbReference>
<dbReference type="EMBL" id="CM031839">
    <property type="protein sequence ID" value="KAG6674193.1"/>
    <property type="molecule type" value="Genomic_DNA"/>
</dbReference>
<organism evidence="16 17">
    <name type="scientific">Carya illinoinensis</name>
    <name type="common">Pecan</name>
    <dbReference type="NCBI Taxonomy" id="32201"/>
    <lineage>
        <taxon>Eukaryota</taxon>
        <taxon>Viridiplantae</taxon>
        <taxon>Streptophyta</taxon>
        <taxon>Embryophyta</taxon>
        <taxon>Tracheophyta</taxon>
        <taxon>Spermatophyta</taxon>
        <taxon>Magnoliopsida</taxon>
        <taxon>eudicotyledons</taxon>
        <taxon>Gunneridae</taxon>
        <taxon>Pentapetalae</taxon>
        <taxon>rosids</taxon>
        <taxon>fabids</taxon>
        <taxon>Fagales</taxon>
        <taxon>Juglandaceae</taxon>
        <taxon>Carya</taxon>
    </lineage>
</organism>
<dbReference type="EMBL" id="CM031839">
    <property type="protein sequence ID" value="KAG6674194.1"/>
    <property type="molecule type" value="Genomic_DNA"/>
</dbReference>
<evidence type="ECO:0000256" key="4">
    <source>
        <dbReference type="ARBA" id="ARBA00022603"/>
    </source>
</evidence>
<proteinExistence type="predicted"/>
<comment type="caution">
    <text evidence="16">The sequence shown here is derived from an EMBL/GenBank/DDBJ whole genome shotgun (WGS) entry which is preliminary data.</text>
</comment>
<keyword evidence="8" id="KW-0863">Zinc-finger</keyword>
<evidence type="ECO:0000256" key="3">
    <source>
        <dbReference type="ARBA" id="ARBA00022454"/>
    </source>
</evidence>
<evidence type="ECO:0000256" key="8">
    <source>
        <dbReference type="ARBA" id="ARBA00022771"/>
    </source>
</evidence>
<sequence length="2066" mass="227649">MGSCENLAIIEKPLCGSVLEQNLNLEFSVPCVSEQRSGLEVAHRLFESKAYPPNAVDRCQDFCMVGDTGVSSSGITEAKKAFTTDSDGLVIERQNVHDLMLENVQGSECSIRGDCMIEIQTQNVASCLENRGSQGEYDCEMPFKSVQMTGSQGNFAQLDEIDHRSVSVSSPGIMEVINEKSGDLAGLETNAHNKISSSDGREMPLELIPMTDFPNGYAHQQEQGDTKNIGDLPLEVMDQKSDASARTEADVHNWISPSEGGEIPLQVLHARDSVSYGEQKCDKSDEETVGELSVERVSGIFQRTSDIDTSFQALPPQGCQRALESLHMSELPSISAQQNDWKNDNGVCGVCVERVPKVVEDKSDITTVELGTTILPLEENSCNLKEGAANMTHNCTFEKSFSAPSCQPLSIANPNTSKDKTDEDIITSLNSSSVAECSGHTDNEGKDTVGIGCGFETKCPEVVSSSSRRKGQRNKSSQKINKKRAEKKRKNASHVLHPCGSIKIVLEAARLKRSSLSKPARSSIWGSLENITQFFEQSNGIYGFDQVQKKGLGKARGGRRSGKQNKRQASGSSQGSRGNCRASTSRVRLKVKVGKVAAESCLNNIDPKFVDTSVSSNVNISDYGTDLFSGTGLELPKFAGSIEDKSQEDGKLANKDTEGANTIDKAPGDAEIYLGVPSHVLVDALGGAIGNRCIDSGTSPDSEVINLTPDAQVTPRHNLYLHDALLSSSKDVAAQEHRTNSKRGKKKRIPHSRNFVLQDGSPGPTCINKAKTSKKQGCRQHMGDILCSGEIFTSLTSAIASSNSSSNKELSMEPLVFPKETEHIMLGEAWKEESAVEAKTHSILPVESHDSQNLPPPTKAMVCKLSKSGRVSKGRSKGSESADKRGNVRRQKREKQPKSANKLKVEEKVVCNQIFHKVESQPEGGDHNVDSVGKTDTVDNIAVTNKSNLNAVPGGLEEQHPPPRKAWVLCDVCHKWRRIPALLADLIDKKNCTWTCKENLDKAFADCSIPQEKSNADINVELDISDASCEEDSNDAPINYKGLECKRSTGYQESTFQHISTNEFLHRRRKTQTIDEIMVCHCKPSLKGLLGCGDECLNRVLNIECVQGTCPCGEFCSNQQFQKQRYAKLEWFRSGKKGYGLKLVEDISKGQFLIEYVGEVLDMHAYEARQKDYAFKGHRHFYFMTLNGSEVIDACAKGNLGRFINHSCAPNCRTEKWMVNGEICIGLFALRDIKKDEEVTFDYNYVRVFGAAAKKCHCGAPQCRGYIGGDLLNSEVIVQGDSDEEFPEPVMLLEYGKSVDSLDNKMPRASPFDCAEIQTAKSILKARRGMHKATNNVGKLESTIEKDAMNQPAASQLHSSLDLEVSKERLPSFVQPVEISQQTEDVTSKPMPAVQKENSREEETVNKASSYADGLEISPTLTLSKSLFDGTDANMKSKSDTVEDKRISSKSRSQMRVSRSSSSAKKGKMSSNSLNTNRVLVTATKSQLLSIKPKKLLASSSNSRCEAVEEKLNELLDNDGGISKRKDATKGYLKLLLLTAASGDGGNGEAIQSNRDLSMILDALLKTKSRAVLIDIINKNGLRMLHNIMKFYRRDFKKIPILRKLLKVLEYLAVRDILTTEHINGGPPCHGMESFRKSILSLTEHDDKQVHQIARNFRDRWIPRPVRKLSYLDRDDGRMEILRGSNCNRFLSSNNYWHDLDARPTEAIDCVNQSMVAMPSYDSGNQEGCSAPCVGGCLTSERKTRKRKSRWDQPAETNPGSRSPLKEQKIESSLMQQFESWPLQGGSVEEALDHTDTVSRKNGNFNGCVDDHSQQDEALRADHGSQNIPDDVPPGFSSPQAQGLSYASSAAMDLHRQNVCHMKRPFDAVVGQPQGKFISCLPVSYGMPLSIVQPFGTPNAESVDGWFIAPGMPFQPFPPLPPFPRDNKDRPTSHASNPLSIDQPAVGQRNGHYPTPCHADETLKNLDIPSSHSQQPFKRVRESSYSSGRRYFRPEKWNAPKTVPPWLRKRNGWGQVADSLRGSSCGKRIGNVANEATNSYLPEDVSCRGEKAGNNYYQHSQNQNHH</sequence>
<comment type="subcellular location">
    <subcellularLocation>
        <location evidence="2">Chromosome</location>
    </subcellularLocation>
    <subcellularLocation>
        <location evidence="1">Nucleus</location>
    </subcellularLocation>
</comment>
<dbReference type="InterPro" id="IPR050777">
    <property type="entry name" value="SET2_Histone-Lys_MeTrsfase"/>
</dbReference>
<dbReference type="GO" id="GO:0046975">
    <property type="term" value="F:histone H3K36 methyltransferase activity"/>
    <property type="evidence" value="ECO:0007669"/>
    <property type="project" value="InterPro"/>
</dbReference>